<keyword evidence="4" id="KW-1185">Reference proteome</keyword>
<sequence>MMLCSSVAAWFYGILDCMGGCFGCCSKSTPITAVDEPTNGLKIQGQTVQKPSMYEDYWWSTSTCDIDVSALQSQRSFSSLSASNLMQGSNGLRSEQFEFINHGLRLWNQSRNLWVGCGKNGNHSQQIREPTLSWNATYESLLGTSRPFSRPVPLSEMVEFLVDVWEQEGLYD</sequence>
<proteinExistence type="predicted"/>
<reference evidence="3" key="1">
    <citation type="submission" date="2021-01" db="UniProtKB">
        <authorList>
            <consortium name="EnsemblPlants"/>
        </authorList>
    </citation>
    <scope>IDENTIFICATION</scope>
</reference>
<feature type="chain" id="PRO_5029738856" description="Gag1-like clamp domain-containing protein" evidence="1">
    <location>
        <begin position="24"/>
        <end position="172"/>
    </location>
</feature>
<accession>A0A7N1A126</accession>
<dbReference type="OMA" id="DLFACMG"/>
<evidence type="ECO:0000313" key="4">
    <source>
        <dbReference type="Proteomes" id="UP000594263"/>
    </source>
</evidence>
<dbReference type="InterPro" id="IPR025124">
    <property type="entry name" value="Gag1-like_clamp"/>
</dbReference>
<feature type="domain" description="Gag1-like clamp" evidence="2">
    <location>
        <begin position="63"/>
        <end position="172"/>
    </location>
</feature>
<protein>
    <recommendedName>
        <fullName evidence="2">Gag1-like clamp domain-containing protein</fullName>
    </recommendedName>
</protein>
<evidence type="ECO:0000256" key="1">
    <source>
        <dbReference type="SAM" id="SignalP"/>
    </source>
</evidence>
<evidence type="ECO:0000259" key="2">
    <source>
        <dbReference type="Pfam" id="PF13259"/>
    </source>
</evidence>
<dbReference type="AlphaFoldDB" id="A0A7N1A126"/>
<feature type="signal peptide" evidence="1">
    <location>
        <begin position="1"/>
        <end position="23"/>
    </location>
</feature>
<dbReference type="Pfam" id="PF13259">
    <property type="entry name" value="clamp_Gag1-like"/>
    <property type="match status" value="1"/>
</dbReference>
<dbReference type="PANTHER" id="PTHR33373">
    <property type="entry name" value="OS07G0479600 PROTEIN"/>
    <property type="match status" value="1"/>
</dbReference>
<name>A0A7N1A126_KALFE</name>
<dbReference type="PANTHER" id="PTHR33373:SF13">
    <property type="entry name" value="DUF4050 DOMAIN-CONTAINING PROTEIN"/>
    <property type="match status" value="1"/>
</dbReference>
<evidence type="ECO:0000313" key="3">
    <source>
        <dbReference type="EnsemblPlants" id="Kaladp0069s0078.1.v1.1"/>
    </source>
</evidence>
<dbReference type="Gramene" id="Kaladp0069s0078.1.v1.1">
    <property type="protein sequence ID" value="Kaladp0069s0078.1.v1.1"/>
    <property type="gene ID" value="Kaladp0069s0078.v1.1"/>
</dbReference>
<dbReference type="EnsemblPlants" id="Kaladp0069s0078.1.v1.1">
    <property type="protein sequence ID" value="Kaladp0069s0078.1.v1.1"/>
    <property type="gene ID" value="Kaladp0069s0078.v1.1"/>
</dbReference>
<keyword evidence="1" id="KW-0732">Signal</keyword>
<dbReference type="Proteomes" id="UP000594263">
    <property type="component" value="Unplaced"/>
</dbReference>
<organism evidence="3 4">
    <name type="scientific">Kalanchoe fedtschenkoi</name>
    <name type="common">Lavender scallops</name>
    <name type="synonym">South American air plant</name>
    <dbReference type="NCBI Taxonomy" id="63787"/>
    <lineage>
        <taxon>Eukaryota</taxon>
        <taxon>Viridiplantae</taxon>
        <taxon>Streptophyta</taxon>
        <taxon>Embryophyta</taxon>
        <taxon>Tracheophyta</taxon>
        <taxon>Spermatophyta</taxon>
        <taxon>Magnoliopsida</taxon>
        <taxon>eudicotyledons</taxon>
        <taxon>Gunneridae</taxon>
        <taxon>Pentapetalae</taxon>
        <taxon>Saxifragales</taxon>
        <taxon>Crassulaceae</taxon>
        <taxon>Kalanchoe</taxon>
    </lineage>
</organism>